<organism evidence="1 2">
    <name type="scientific">Reticulomyxa filosa</name>
    <dbReference type="NCBI Taxonomy" id="46433"/>
    <lineage>
        <taxon>Eukaryota</taxon>
        <taxon>Sar</taxon>
        <taxon>Rhizaria</taxon>
        <taxon>Retaria</taxon>
        <taxon>Foraminifera</taxon>
        <taxon>Monothalamids</taxon>
        <taxon>Reticulomyxidae</taxon>
        <taxon>Reticulomyxa</taxon>
    </lineage>
</organism>
<dbReference type="Proteomes" id="UP000023152">
    <property type="component" value="Unassembled WGS sequence"/>
</dbReference>
<accession>X6LSW7</accession>
<evidence type="ECO:0000313" key="2">
    <source>
        <dbReference type="Proteomes" id="UP000023152"/>
    </source>
</evidence>
<keyword evidence="2" id="KW-1185">Reference proteome</keyword>
<evidence type="ECO:0000313" key="1">
    <source>
        <dbReference type="EMBL" id="ETO04744.1"/>
    </source>
</evidence>
<dbReference type="AlphaFoldDB" id="X6LSW7"/>
<gene>
    <name evidence="1" type="ORF">RFI_32652</name>
</gene>
<protein>
    <submittedName>
        <fullName evidence="1">Uncharacterized protein</fullName>
    </submittedName>
</protein>
<comment type="caution">
    <text evidence="1">The sequence shown here is derived from an EMBL/GenBank/DDBJ whole genome shotgun (WGS) entry which is preliminary data.</text>
</comment>
<reference evidence="1 2" key="1">
    <citation type="journal article" date="2013" name="Curr. Biol.">
        <title>The Genome of the Foraminiferan Reticulomyxa filosa.</title>
        <authorList>
            <person name="Glockner G."/>
            <person name="Hulsmann N."/>
            <person name="Schleicher M."/>
            <person name="Noegel A.A."/>
            <person name="Eichinger L."/>
            <person name="Gallinger C."/>
            <person name="Pawlowski J."/>
            <person name="Sierra R."/>
            <person name="Euteneuer U."/>
            <person name="Pillet L."/>
            <person name="Moustafa A."/>
            <person name="Platzer M."/>
            <person name="Groth M."/>
            <person name="Szafranski K."/>
            <person name="Schliwa M."/>
        </authorList>
    </citation>
    <scope>NUCLEOTIDE SEQUENCE [LARGE SCALE GENOMIC DNA]</scope>
</reference>
<name>X6LSW7_RETFI</name>
<proteinExistence type="predicted"/>
<dbReference type="EMBL" id="ASPP01028985">
    <property type="protein sequence ID" value="ETO04744.1"/>
    <property type="molecule type" value="Genomic_DNA"/>
</dbReference>
<sequence>MEKYKKYKELHDKLEVDKIIKKMQKNINEKNENKFYNIIRNIKPRNQIILHNETGKAIHSDIENCMLLGNHYINLFKHTESNNNEWKTEIRNKAIWNNGDLGHWYEHAKNKATLLDSLPNELIGLLVKTIPNEITKVINTSCDGQDSPN</sequence>